<sequence>MPNITNSNPFDSIRHVDEEGFEFWLARELMVVMGYPKWQHFEQPINQAIENLELNGDNISDHFLRSSVKKDGETRGRVGKDYKLSRYACYMVALCCDGRKTEVATAKKYFAIKTREAEVAIPQLNDRLRELELQLELAKTQERLSINQHKLLATVHLLETISPGLAPLALGNPSAVVERTEYIERVITPDGEAHEGVGITHIQRRLGFKTTKQAWAWLGE</sequence>
<accession>A0A3S0XQX1</accession>
<keyword evidence="1" id="KW-0175">Coiled coil</keyword>
<evidence type="ECO:0000256" key="1">
    <source>
        <dbReference type="SAM" id="Coils"/>
    </source>
</evidence>
<organism evidence="2 3">
    <name type="scientific">Chlorogloeopsis fritschii PCC 6912</name>
    <dbReference type="NCBI Taxonomy" id="211165"/>
    <lineage>
        <taxon>Bacteria</taxon>
        <taxon>Bacillati</taxon>
        <taxon>Cyanobacteriota</taxon>
        <taxon>Cyanophyceae</taxon>
        <taxon>Nostocales</taxon>
        <taxon>Chlorogloeopsidaceae</taxon>
        <taxon>Chlorogloeopsis</taxon>
    </lineage>
</organism>
<proteinExistence type="predicted"/>
<evidence type="ECO:0000313" key="2">
    <source>
        <dbReference type="EMBL" id="RUR74889.1"/>
    </source>
</evidence>
<evidence type="ECO:0000313" key="3">
    <source>
        <dbReference type="Proteomes" id="UP000268857"/>
    </source>
</evidence>
<name>A0A3S0XQX1_CHLFR</name>
<dbReference type="RefSeq" id="WP_016879485.1">
    <property type="nucleotide sequence ID" value="NZ_AJLN01000060.1"/>
</dbReference>
<protein>
    <recommendedName>
        <fullName evidence="4">Bro-N domain-containing protein</fullName>
    </recommendedName>
</protein>
<dbReference type="STRING" id="211165.GCA_000317285_01833"/>
<feature type="coiled-coil region" evidence="1">
    <location>
        <begin position="114"/>
        <end position="141"/>
    </location>
</feature>
<dbReference type="AlphaFoldDB" id="A0A3S0XQX1"/>
<keyword evidence="3" id="KW-1185">Reference proteome</keyword>
<dbReference type="OrthoDB" id="9803893at2"/>
<dbReference type="Proteomes" id="UP000268857">
    <property type="component" value="Unassembled WGS sequence"/>
</dbReference>
<evidence type="ECO:0008006" key="4">
    <source>
        <dbReference type="Google" id="ProtNLM"/>
    </source>
</evidence>
<dbReference type="EMBL" id="RSCJ01000027">
    <property type="protein sequence ID" value="RUR74889.1"/>
    <property type="molecule type" value="Genomic_DNA"/>
</dbReference>
<gene>
    <name evidence="2" type="ORF">PCC6912_50670</name>
</gene>
<comment type="caution">
    <text evidence="2">The sequence shown here is derived from an EMBL/GenBank/DDBJ whole genome shotgun (WGS) entry which is preliminary data.</text>
</comment>
<reference evidence="2 3" key="1">
    <citation type="journal article" date="2019" name="Genome Biol. Evol.">
        <title>Day and night: Metabolic profiles and evolutionary relationships of six axenic non-marine cyanobacteria.</title>
        <authorList>
            <person name="Will S.E."/>
            <person name="Henke P."/>
            <person name="Boedeker C."/>
            <person name="Huang S."/>
            <person name="Brinkmann H."/>
            <person name="Rohde M."/>
            <person name="Jarek M."/>
            <person name="Friedl T."/>
            <person name="Seufert S."/>
            <person name="Schumacher M."/>
            <person name="Overmann J."/>
            <person name="Neumann-Schaal M."/>
            <person name="Petersen J."/>
        </authorList>
    </citation>
    <scope>NUCLEOTIDE SEQUENCE [LARGE SCALE GENOMIC DNA]</scope>
    <source>
        <strain evidence="2 3">PCC 6912</strain>
    </source>
</reference>